<keyword evidence="4 6" id="KW-0464">Manganese</keyword>
<dbReference type="InterPro" id="IPR006680">
    <property type="entry name" value="Amidohydro-rel"/>
</dbReference>
<keyword evidence="10" id="KW-1185">Reference proteome</keyword>
<evidence type="ECO:0000259" key="8">
    <source>
        <dbReference type="Pfam" id="PF13382"/>
    </source>
</evidence>
<comment type="catalytic activity">
    <reaction evidence="5 6">
        <text>adenine + H2O + H(+) = hypoxanthine + NH4(+)</text>
        <dbReference type="Rhea" id="RHEA:23688"/>
        <dbReference type="ChEBI" id="CHEBI:15377"/>
        <dbReference type="ChEBI" id="CHEBI:15378"/>
        <dbReference type="ChEBI" id="CHEBI:16708"/>
        <dbReference type="ChEBI" id="CHEBI:17368"/>
        <dbReference type="ChEBI" id="CHEBI:28938"/>
        <dbReference type="EC" id="3.5.4.2"/>
    </reaction>
</comment>
<evidence type="ECO:0000256" key="1">
    <source>
        <dbReference type="ARBA" id="ARBA00006773"/>
    </source>
</evidence>
<dbReference type="OrthoDB" id="9775607at2"/>
<dbReference type="EMBL" id="FMTT01000035">
    <property type="protein sequence ID" value="SCW72811.1"/>
    <property type="molecule type" value="Genomic_DNA"/>
</dbReference>
<organism evidence="9 10">
    <name type="scientific">Paenibacillus tianmuensis</name>
    <dbReference type="NCBI Taxonomy" id="624147"/>
    <lineage>
        <taxon>Bacteria</taxon>
        <taxon>Bacillati</taxon>
        <taxon>Bacillota</taxon>
        <taxon>Bacilli</taxon>
        <taxon>Bacillales</taxon>
        <taxon>Paenibacillaceae</taxon>
        <taxon>Paenibacillus</taxon>
    </lineage>
</organism>
<evidence type="ECO:0000256" key="5">
    <source>
        <dbReference type="ARBA" id="ARBA00047720"/>
    </source>
</evidence>
<protein>
    <recommendedName>
        <fullName evidence="2 6">Adenine deaminase</fullName>
        <shortName evidence="6">Adenase</shortName>
        <shortName evidence="6">Adenine aminase</shortName>
        <ecNumber evidence="2 6">3.5.4.2</ecNumber>
    </recommendedName>
</protein>
<dbReference type="InterPro" id="IPR011059">
    <property type="entry name" value="Metal-dep_hydrolase_composite"/>
</dbReference>
<evidence type="ECO:0000256" key="4">
    <source>
        <dbReference type="ARBA" id="ARBA00023211"/>
    </source>
</evidence>
<evidence type="ECO:0000256" key="6">
    <source>
        <dbReference type="HAMAP-Rule" id="MF_01518"/>
    </source>
</evidence>
<gene>
    <name evidence="6" type="primary">ade</name>
    <name evidence="9" type="ORF">SAMN04487970_103556</name>
</gene>
<dbReference type="InterPro" id="IPR006679">
    <property type="entry name" value="Adenine_deam"/>
</dbReference>
<dbReference type="RefSeq" id="WP_090674694.1">
    <property type="nucleotide sequence ID" value="NZ_FMTT01000035.1"/>
</dbReference>
<feature type="domain" description="Amidohydrolase-related" evidence="7">
    <location>
        <begin position="68"/>
        <end position="354"/>
    </location>
</feature>
<dbReference type="Gene3D" id="2.30.40.10">
    <property type="entry name" value="Urease, subunit C, domain 1"/>
    <property type="match status" value="1"/>
</dbReference>
<dbReference type="PANTHER" id="PTHR11113:SF2">
    <property type="entry name" value="ADENINE DEAMINASE"/>
    <property type="match status" value="1"/>
</dbReference>
<dbReference type="Pfam" id="PF01979">
    <property type="entry name" value="Amidohydro_1"/>
    <property type="match status" value="1"/>
</dbReference>
<dbReference type="STRING" id="624147.SAMN04487970_103556"/>
<evidence type="ECO:0000259" key="7">
    <source>
        <dbReference type="Pfam" id="PF01979"/>
    </source>
</evidence>
<accession>A0A1G4SUW1</accession>
<comment type="similarity">
    <text evidence="1 6">Belongs to the metallo-dependent hydrolases superfamily. Adenine deaminase family.</text>
</comment>
<dbReference type="Gene3D" id="3.20.20.140">
    <property type="entry name" value="Metal-dependent hydrolases"/>
    <property type="match status" value="1"/>
</dbReference>
<comment type="cofactor">
    <cofactor evidence="6">
        <name>Mn(2+)</name>
        <dbReference type="ChEBI" id="CHEBI:29035"/>
    </cofactor>
</comment>
<feature type="domain" description="Adenine deaminase C-terminal" evidence="8">
    <location>
        <begin position="413"/>
        <end position="575"/>
    </location>
</feature>
<dbReference type="AlphaFoldDB" id="A0A1G4SUW1"/>
<dbReference type="EC" id="3.5.4.2" evidence="2 6"/>
<dbReference type="PANTHER" id="PTHR11113">
    <property type="entry name" value="N-ACETYLGLUCOSAMINE-6-PHOSPHATE DEACETYLASE"/>
    <property type="match status" value="1"/>
</dbReference>
<keyword evidence="3 6" id="KW-0378">Hydrolase</keyword>
<dbReference type="SUPFAM" id="SSF51338">
    <property type="entry name" value="Composite domain of metallo-dependent hydrolases"/>
    <property type="match status" value="1"/>
</dbReference>
<proteinExistence type="inferred from homology"/>
<dbReference type="InterPro" id="IPR026912">
    <property type="entry name" value="Adenine_deam_C"/>
</dbReference>
<evidence type="ECO:0000313" key="10">
    <source>
        <dbReference type="Proteomes" id="UP000198601"/>
    </source>
</evidence>
<name>A0A1G4SUW1_9BACL</name>
<dbReference type="Pfam" id="PF13382">
    <property type="entry name" value="Adenine_deam_C"/>
    <property type="match status" value="1"/>
</dbReference>
<dbReference type="HAMAP" id="MF_01518">
    <property type="entry name" value="Adenine_deamin"/>
    <property type="match status" value="1"/>
</dbReference>
<evidence type="ECO:0000256" key="3">
    <source>
        <dbReference type="ARBA" id="ARBA00022801"/>
    </source>
</evidence>
<dbReference type="SUPFAM" id="SSF51556">
    <property type="entry name" value="Metallo-dependent hydrolases"/>
    <property type="match status" value="1"/>
</dbReference>
<evidence type="ECO:0000313" key="9">
    <source>
        <dbReference type="EMBL" id="SCW72811.1"/>
    </source>
</evidence>
<dbReference type="GO" id="GO:0000034">
    <property type="term" value="F:adenine deaminase activity"/>
    <property type="evidence" value="ECO:0007669"/>
    <property type="project" value="UniProtKB-UniRule"/>
</dbReference>
<dbReference type="GO" id="GO:0006146">
    <property type="term" value="P:adenine catabolic process"/>
    <property type="evidence" value="ECO:0007669"/>
    <property type="project" value="InterPro"/>
</dbReference>
<dbReference type="InterPro" id="IPR032466">
    <property type="entry name" value="Metal_Hydrolase"/>
</dbReference>
<evidence type="ECO:0000256" key="2">
    <source>
        <dbReference type="ARBA" id="ARBA00012782"/>
    </source>
</evidence>
<dbReference type="Proteomes" id="UP000198601">
    <property type="component" value="Unassembled WGS sequence"/>
</dbReference>
<reference evidence="10" key="1">
    <citation type="submission" date="2016-10" db="EMBL/GenBank/DDBJ databases">
        <authorList>
            <person name="Varghese N."/>
            <person name="Submissions S."/>
        </authorList>
    </citation>
    <scope>NUCLEOTIDE SEQUENCE [LARGE SCALE GENOMIC DNA]</scope>
    <source>
        <strain evidence="10">CGMCC 1.8946</strain>
    </source>
</reference>
<sequence>MNGHVIDVALGKQPADVVIKNGKLVNVLTKEIYLADIAIADGVIAATGELAPGCIGEKTKVIDAKGKYLAPGFIDAHIHFESSMLSFTEFNRVVLTKGTTAVASDVMEVSIVSGYKAIKEVLKEAEGLPVKLLNPILGFTQEDETVQTVGATMDSDVLDELISMPSAIGFAETTPHTVLSKNPMFVRIKELADKYKKTLEGHAPELRGPELNAYASVGIRSDHECVAADEELDKLRHGIRVLIREGSAAKDLKACIKVITENQVDPRYCSIVSDDIDMHYILTNGHLDHKVRMVVQEGVDPVVALQMVTINPAESLKVDDRYGSIAPGKCADVVFLSDLENCTVVDVVANGELVVENGKVIYEFKPYDYPDFMRNTVHLPKKMTADDLVLRVDNAKSSAKVRVIGTHGHTLLSDALEAELSVEDGVIKPDVTNDILHVACIERYGKNGSIGRAFVKGFGFKRGAVATSVGHDHHNVTAIGADANDMAMAINRLGELGGGIVVVNEGKVLYELALPICGLLCTQDGIESAKVLAAMQNYLAEIGCQMESPMLSLSFVTLTIPSYAITDQGLIDVAALKPVDPIISSN</sequence>